<dbReference type="PANTHER" id="PTHR22801:SF63">
    <property type="entry name" value="C-TYPE LECTIN DOMAIN-CONTAINING PROTEIN"/>
    <property type="match status" value="1"/>
</dbReference>
<accession>A0AAF3EB18</accession>
<name>A0AAF3EB18_9BILA</name>
<evidence type="ECO:0000313" key="4">
    <source>
        <dbReference type="WBParaSite" id="MBELARI_LOCUS11109"/>
    </source>
</evidence>
<sequence>MRYLVLLSFFISYSNADFTCPQGTTQLGSEHRCVYIHPTAEYYNWGARKCRDFGGYLAKMTNYFETSLIFALAGQSLDVSPYIGAQKMANGTWRFADGTPLNYSNWAPGEPNASDDNVICAILDIQSTKWKAVDCGAPRPFICTIEGDKAMTKQSTSNFNNGAASNLRCDYSYTWIGYIGDGQLNHGSWSDGTVVDYVAPYGSRSDEVPWKMINTNCYANYVQWSSTALTGVSARYICKQPSTMRARREAAEKL</sequence>
<feature type="domain" description="C-type lectin" evidence="2">
    <location>
        <begin position="29"/>
        <end position="144"/>
    </location>
</feature>
<feature type="signal peptide" evidence="1">
    <location>
        <begin position="1"/>
        <end position="16"/>
    </location>
</feature>
<keyword evidence="3" id="KW-1185">Reference proteome</keyword>
<reference evidence="4" key="1">
    <citation type="submission" date="2024-02" db="UniProtKB">
        <authorList>
            <consortium name="WormBaseParasite"/>
        </authorList>
    </citation>
    <scope>IDENTIFICATION</scope>
</reference>
<dbReference type="InterPro" id="IPR050801">
    <property type="entry name" value="Ca-Dep_Lectins_ImmuneDev"/>
</dbReference>
<dbReference type="WBParaSite" id="MBELARI_LOCUS11109">
    <property type="protein sequence ID" value="MBELARI_LOCUS11109"/>
    <property type="gene ID" value="MBELARI_LOCUS11109"/>
</dbReference>
<dbReference type="InterPro" id="IPR001304">
    <property type="entry name" value="C-type_lectin-like"/>
</dbReference>
<dbReference type="Pfam" id="PF00059">
    <property type="entry name" value="Lectin_C"/>
    <property type="match status" value="1"/>
</dbReference>
<dbReference type="PANTHER" id="PTHR22801">
    <property type="entry name" value="LITHOSTATHINE"/>
    <property type="match status" value="1"/>
</dbReference>
<dbReference type="CDD" id="cd00037">
    <property type="entry name" value="CLECT"/>
    <property type="match status" value="1"/>
</dbReference>
<organism evidence="3 4">
    <name type="scientific">Mesorhabditis belari</name>
    <dbReference type="NCBI Taxonomy" id="2138241"/>
    <lineage>
        <taxon>Eukaryota</taxon>
        <taxon>Metazoa</taxon>
        <taxon>Ecdysozoa</taxon>
        <taxon>Nematoda</taxon>
        <taxon>Chromadorea</taxon>
        <taxon>Rhabditida</taxon>
        <taxon>Rhabditina</taxon>
        <taxon>Rhabditomorpha</taxon>
        <taxon>Rhabditoidea</taxon>
        <taxon>Rhabditidae</taxon>
        <taxon>Mesorhabditinae</taxon>
        <taxon>Mesorhabditis</taxon>
    </lineage>
</organism>
<protein>
    <recommendedName>
        <fullName evidence="2">C-type lectin domain-containing protein</fullName>
    </recommendedName>
</protein>
<feature type="chain" id="PRO_5041973099" description="C-type lectin domain-containing protein" evidence="1">
    <location>
        <begin position="17"/>
        <end position="254"/>
    </location>
</feature>
<evidence type="ECO:0000313" key="3">
    <source>
        <dbReference type="Proteomes" id="UP000887575"/>
    </source>
</evidence>
<dbReference type="Proteomes" id="UP000887575">
    <property type="component" value="Unassembled WGS sequence"/>
</dbReference>
<evidence type="ECO:0000256" key="1">
    <source>
        <dbReference type="SAM" id="SignalP"/>
    </source>
</evidence>
<dbReference type="Gene3D" id="3.10.100.10">
    <property type="entry name" value="Mannose-Binding Protein A, subunit A"/>
    <property type="match status" value="1"/>
</dbReference>
<dbReference type="InterPro" id="IPR016187">
    <property type="entry name" value="CTDL_fold"/>
</dbReference>
<keyword evidence="1" id="KW-0732">Signal</keyword>
<dbReference type="SMART" id="SM00034">
    <property type="entry name" value="CLECT"/>
    <property type="match status" value="1"/>
</dbReference>
<proteinExistence type="predicted"/>
<dbReference type="PROSITE" id="PS50041">
    <property type="entry name" value="C_TYPE_LECTIN_2"/>
    <property type="match status" value="1"/>
</dbReference>
<evidence type="ECO:0000259" key="2">
    <source>
        <dbReference type="PROSITE" id="PS50041"/>
    </source>
</evidence>
<dbReference type="InterPro" id="IPR016186">
    <property type="entry name" value="C-type_lectin-like/link_sf"/>
</dbReference>
<dbReference type="AlphaFoldDB" id="A0AAF3EB18"/>
<dbReference type="SUPFAM" id="SSF56436">
    <property type="entry name" value="C-type lectin-like"/>
    <property type="match status" value="1"/>
</dbReference>